<feature type="region of interest" description="Disordered" evidence="1">
    <location>
        <begin position="160"/>
        <end position="228"/>
    </location>
</feature>
<feature type="compositionally biased region" description="Polar residues" evidence="1">
    <location>
        <begin position="206"/>
        <end position="220"/>
    </location>
</feature>
<dbReference type="Pfam" id="PF07292">
    <property type="entry name" value="NID"/>
    <property type="match status" value="1"/>
</dbReference>
<sequence length="534" mass="60733">MDSVKMDVKEMVIEVNELPDDYPNNKMIDKLTMHFLRPRNNGGEVLIVIYPTSNKGQAYVVFDSEVLRVLDHNHVLELDGQFYPLDVKKIHQPKFDVPAEAFLDVSMFYSQKKIRNLLHSHGFDVSETRSGQLHLQGTFLNLKRIHPKLMHLLAQETHLQRSKPSQCTNGFSSDSVSSDFESRSHSTSRHSPNGHSVYAAGRNPHSGINSRSPESPNGQALMQAASPMDVSLSTESSFSIPTRSYEDFSVSARQKNPSSHRKTEDSFPVDPLAFKYVMHFKKDFIEKIESDHQTHISHVDNSGVVMVKLSGVFCEEAGKELREFMQNISSSLRTQEIDLHKLNRSQKKHITEKAFSFQKIYNVLIREENYILKVVGSSKDSYEAMERLLGQEVNIALPRHSTRNSLRRSNSLPRQKTRYSEENPDLGGIPDAVYTTTVSSSSASHSRTDPQLQPEEQQERGRKSSKSSAQCGRTHSASRLQHKNESRVNREPSAHDKQDLTPPHEVQIFKNRPIPKVMAALTPKRKINFKKLRL</sequence>
<feature type="compositionally biased region" description="Basic and acidic residues" evidence="1">
    <location>
        <begin position="482"/>
        <end position="499"/>
    </location>
</feature>
<evidence type="ECO:0000259" key="2">
    <source>
        <dbReference type="Pfam" id="PF07292"/>
    </source>
</evidence>
<evidence type="ECO:0000256" key="1">
    <source>
        <dbReference type="SAM" id="MobiDB-lite"/>
    </source>
</evidence>
<dbReference type="PANTHER" id="PTHR15225:SF8">
    <property type="entry name" value="RNA-BINDING PROTEIN 43"/>
    <property type="match status" value="1"/>
</dbReference>
<dbReference type="OrthoDB" id="9948435at2759"/>
<dbReference type="RefSeq" id="XP_042601368.1">
    <property type="nucleotide sequence ID" value="XM_042745434.1"/>
</dbReference>
<name>A0A9Q9XGF8_CYPCA</name>
<reference evidence="3" key="1">
    <citation type="submission" date="2025-08" db="UniProtKB">
        <authorList>
            <consortium name="RefSeq"/>
        </authorList>
    </citation>
    <scope>IDENTIFICATION</scope>
    <source>
        <tissue evidence="3">Muscle</tissue>
    </source>
</reference>
<organism evidence="3">
    <name type="scientific">Cyprinus carpio</name>
    <name type="common">Common carp</name>
    <dbReference type="NCBI Taxonomy" id="7962"/>
    <lineage>
        <taxon>Eukaryota</taxon>
        <taxon>Metazoa</taxon>
        <taxon>Chordata</taxon>
        <taxon>Craniata</taxon>
        <taxon>Vertebrata</taxon>
        <taxon>Euteleostomi</taxon>
        <taxon>Actinopterygii</taxon>
        <taxon>Neopterygii</taxon>
        <taxon>Teleostei</taxon>
        <taxon>Ostariophysi</taxon>
        <taxon>Cypriniformes</taxon>
        <taxon>Cyprinidae</taxon>
        <taxon>Cyprininae</taxon>
        <taxon>Cyprinus</taxon>
    </lineage>
</organism>
<dbReference type="PANTHER" id="PTHR15225">
    <property type="entry name" value="INTERFERON-INDUCED PROTEIN 35/NMI N-MYC/STAT INTERACTING PROTEIN"/>
    <property type="match status" value="1"/>
</dbReference>
<evidence type="ECO:0000313" key="3">
    <source>
        <dbReference type="RefSeq" id="XP_042601368.1"/>
    </source>
</evidence>
<proteinExistence type="predicted"/>
<gene>
    <name evidence="3" type="primary">LOC109104513</name>
</gene>
<feature type="compositionally biased region" description="Polar residues" evidence="1">
    <location>
        <begin position="162"/>
        <end position="171"/>
    </location>
</feature>
<dbReference type="KEGG" id="ccar:109104513"/>
<feature type="compositionally biased region" description="Low complexity" evidence="1">
    <location>
        <begin position="435"/>
        <end position="445"/>
    </location>
</feature>
<dbReference type="Proteomes" id="UP001155660">
    <property type="component" value="Chromosome B19"/>
</dbReference>
<protein>
    <submittedName>
        <fullName evidence="3">Uncharacterized protein LOC109104513</fullName>
    </submittedName>
</protein>
<dbReference type="GeneID" id="109104513"/>
<feature type="region of interest" description="Disordered" evidence="1">
    <location>
        <begin position="400"/>
        <end position="505"/>
    </location>
</feature>
<dbReference type="AlphaFoldDB" id="A0A9Q9XGF8"/>
<feature type="domain" description="NID" evidence="2">
    <location>
        <begin position="4"/>
        <end position="45"/>
    </location>
</feature>
<feature type="compositionally biased region" description="Polar residues" evidence="1">
    <location>
        <begin position="466"/>
        <end position="479"/>
    </location>
</feature>
<dbReference type="InterPro" id="IPR009909">
    <property type="entry name" value="Nmi/IFP35_dom"/>
</dbReference>
<accession>A0A9Q9XGF8</accession>